<dbReference type="CDD" id="cd12153">
    <property type="entry name" value="F1-ATPase_epsilon"/>
    <property type="match status" value="1"/>
</dbReference>
<dbReference type="SUPFAM" id="SSF48690">
    <property type="entry name" value="Epsilon subunit of mitochondrial F1F0-ATP synthase"/>
    <property type="match status" value="1"/>
</dbReference>
<gene>
    <name evidence="2" type="ORF">PPROV_000327100</name>
</gene>
<dbReference type="PANTHER" id="PTHR12448:SF0">
    <property type="entry name" value="ATP SYNTHASE SUBUNIT EPSILON, MITOCHONDRIAL"/>
    <property type="match status" value="1"/>
</dbReference>
<dbReference type="Proteomes" id="UP000660262">
    <property type="component" value="Unassembled WGS sequence"/>
</dbReference>
<evidence type="ECO:0000313" key="3">
    <source>
        <dbReference type="Proteomes" id="UP000660262"/>
    </source>
</evidence>
<comment type="caution">
    <text evidence="2">The sequence shown here is derived from an EMBL/GenBank/DDBJ whole genome shotgun (WGS) entry which is preliminary data.</text>
</comment>
<comment type="similarity">
    <text evidence="1">Belongs to the eukaryotic ATPase epsilon family.</text>
</comment>
<dbReference type="Pfam" id="PF04627">
    <property type="entry name" value="ATP-synt_Eps"/>
    <property type="match status" value="1"/>
</dbReference>
<keyword evidence="3" id="KW-1185">Reference proteome</keyword>
<dbReference type="AlphaFoldDB" id="A0A830HHJ1"/>
<evidence type="ECO:0000313" key="2">
    <source>
        <dbReference type="EMBL" id="GHP04517.1"/>
    </source>
</evidence>
<dbReference type="GO" id="GO:0042776">
    <property type="term" value="P:proton motive force-driven mitochondrial ATP synthesis"/>
    <property type="evidence" value="ECO:0007669"/>
    <property type="project" value="TreeGrafter"/>
</dbReference>
<dbReference type="Gene3D" id="1.10.1620.20">
    <property type="entry name" value="ATP synthase, F1 complex, epsilon subunit superfamily, mitochondrial"/>
    <property type="match status" value="1"/>
</dbReference>
<dbReference type="EMBL" id="BNJQ01000008">
    <property type="protein sequence ID" value="GHP04517.1"/>
    <property type="molecule type" value="Genomic_DNA"/>
</dbReference>
<name>A0A830HHJ1_9CHLO</name>
<dbReference type="PANTHER" id="PTHR12448">
    <property type="entry name" value="ATP SYNTHASE EPSILON CHAIN, MITOCHONDRIAL"/>
    <property type="match status" value="1"/>
</dbReference>
<dbReference type="GO" id="GO:0046933">
    <property type="term" value="F:proton-transporting ATP synthase activity, rotational mechanism"/>
    <property type="evidence" value="ECO:0007669"/>
    <property type="project" value="InterPro"/>
</dbReference>
<evidence type="ECO:0008006" key="4">
    <source>
        <dbReference type="Google" id="ProtNLM"/>
    </source>
</evidence>
<organism evidence="2 3">
    <name type="scientific">Pycnococcus provasolii</name>
    <dbReference type="NCBI Taxonomy" id="41880"/>
    <lineage>
        <taxon>Eukaryota</taxon>
        <taxon>Viridiplantae</taxon>
        <taxon>Chlorophyta</taxon>
        <taxon>Pseudoscourfieldiophyceae</taxon>
        <taxon>Pseudoscourfieldiales</taxon>
        <taxon>Pycnococcaceae</taxon>
        <taxon>Pycnococcus</taxon>
    </lineage>
</organism>
<evidence type="ECO:0000256" key="1">
    <source>
        <dbReference type="ARBA" id="ARBA00009502"/>
    </source>
</evidence>
<dbReference type="GO" id="GO:0005743">
    <property type="term" value="C:mitochondrial inner membrane"/>
    <property type="evidence" value="ECO:0007669"/>
    <property type="project" value="InterPro"/>
</dbReference>
<proteinExistence type="inferred from homology"/>
<sequence>MSSTAAANASAYWRIAGMSYLRYSGLCADMVRAALKEAPKAKAATREGAYFKYTPWADGVAGTPVIVDTKAALK</sequence>
<dbReference type="OrthoDB" id="269124at2759"/>
<reference evidence="2" key="1">
    <citation type="submission" date="2020-10" db="EMBL/GenBank/DDBJ databases">
        <title>Unveiling of a novel bifunctional photoreceptor, Dualchrome1, isolated from a cosmopolitan green alga.</title>
        <authorList>
            <person name="Suzuki S."/>
            <person name="Kawachi M."/>
        </authorList>
    </citation>
    <scope>NUCLEOTIDE SEQUENCE</scope>
    <source>
        <strain evidence="2">NIES 2893</strain>
    </source>
</reference>
<dbReference type="GO" id="GO:0045259">
    <property type="term" value="C:proton-transporting ATP synthase complex"/>
    <property type="evidence" value="ECO:0007669"/>
    <property type="project" value="InterPro"/>
</dbReference>
<accession>A0A830HHJ1</accession>
<dbReference type="InterPro" id="IPR036742">
    <property type="entry name" value="ATP_synth_F1_esu_sf_mt"/>
</dbReference>
<dbReference type="InterPro" id="IPR006721">
    <property type="entry name" value="ATP_synth_F1_esu_mt"/>
</dbReference>
<protein>
    <recommendedName>
        <fullName evidence="4">ATP synthase subunit epsilon, mitochondrial</fullName>
    </recommendedName>
</protein>